<dbReference type="PANTHER" id="PTHR12472">
    <property type="entry name" value="RAB3-GAP REGULATORY DOMAIN"/>
    <property type="match status" value="1"/>
</dbReference>
<dbReference type="PANTHER" id="PTHR12472:SF0">
    <property type="entry name" value="RAB3 GTPASE-ACTIVATING PROTEIN NON-CATALYTIC SUBUNIT"/>
    <property type="match status" value="1"/>
</dbReference>
<reference evidence="2 3" key="1">
    <citation type="journal article" date="2018" name="MBio">
        <title>Comparative Genomics Reveals the Core Gene Toolbox for the Fungus-Insect Symbiosis.</title>
        <authorList>
            <person name="Wang Y."/>
            <person name="Stata M."/>
            <person name="Wang W."/>
            <person name="Stajich J.E."/>
            <person name="White M.M."/>
            <person name="Moncalvo J.M."/>
        </authorList>
    </citation>
    <scope>NUCLEOTIDE SEQUENCE [LARGE SCALE GENOMIC DNA]</scope>
    <source>
        <strain evidence="2 3">AUS-77-4</strain>
    </source>
</reference>
<keyword evidence="3" id="KW-1185">Reference proteome</keyword>
<dbReference type="InterPro" id="IPR026059">
    <property type="entry name" value="Rab3GAP2"/>
</dbReference>
<dbReference type="Proteomes" id="UP000245699">
    <property type="component" value="Unassembled WGS sequence"/>
</dbReference>
<accession>A0A2T9Z4E1</accession>
<comment type="caution">
    <text evidence="2">The sequence shown here is derived from an EMBL/GenBank/DDBJ whole genome shotgun (WGS) entry which is preliminary data.</text>
</comment>
<evidence type="ECO:0000259" key="1">
    <source>
        <dbReference type="Pfam" id="PF14655"/>
    </source>
</evidence>
<evidence type="ECO:0000313" key="3">
    <source>
        <dbReference type="Proteomes" id="UP000245699"/>
    </source>
</evidence>
<sequence>MLQLHVTAEKIKSSFSAVKFANSVATRVGSAVFSIAKSYLWSSQQTSITSQKEKGDPTASPPLSSSKVTHIPSVLSLRDGGRQITRIVLSPAQYHLAAMADTLGRILLLDTNTCEIVAIWKGFRGGQCEWVESVVMDKDANTENPTSQAQSNKRLASDISSLCLVMYASRLGLLQVYSMVDHATPLSSFSVGRGYQLVSCVMNSLGDSLIVDNGASARSIHQPQAASCILINDTGSVIKINVFQHGVGIE</sequence>
<dbReference type="Pfam" id="PF14655">
    <property type="entry name" value="RAB3GAP2_N"/>
    <property type="match status" value="1"/>
</dbReference>
<organism evidence="2 3">
    <name type="scientific">Furculomyces boomerangus</name>
    <dbReference type="NCBI Taxonomy" id="61424"/>
    <lineage>
        <taxon>Eukaryota</taxon>
        <taxon>Fungi</taxon>
        <taxon>Fungi incertae sedis</taxon>
        <taxon>Zoopagomycota</taxon>
        <taxon>Kickxellomycotina</taxon>
        <taxon>Harpellomycetes</taxon>
        <taxon>Harpellales</taxon>
        <taxon>Harpellaceae</taxon>
        <taxon>Furculomyces</taxon>
    </lineage>
</organism>
<name>A0A2T9Z4E1_9FUNG</name>
<feature type="domain" description="Rab3-GAP regulatory subunit N-terminal" evidence="1">
    <location>
        <begin position="4"/>
        <end position="198"/>
    </location>
</feature>
<gene>
    <name evidence="2" type="ORF">BB559_000690</name>
</gene>
<dbReference type="EMBL" id="MBFT01000035">
    <property type="protein sequence ID" value="PVU99468.1"/>
    <property type="molecule type" value="Genomic_DNA"/>
</dbReference>
<dbReference type="OrthoDB" id="360390at2759"/>
<dbReference type="STRING" id="61424.A0A2T9Z4E1"/>
<protein>
    <recommendedName>
        <fullName evidence="1">Rab3-GAP regulatory subunit N-terminal domain-containing protein</fullName>
    </recommendedName>
</protein>
<proteinExistence type="predicted"/>
<evidence type="ECO:0000313" key="2">
    <source>
        <dbReference type="EMBL" id="PVU99468.1"/>
    </source>
</evidence>
<dbReference type="AlphaFoldDB" id="A0A2T9Z4E1"/>
<dbReference type="InterPro" id="IPR032839">
    <property type="entry name" value="RAB3GAP_N"/>
</dbReference>